<evidence type="ECO:0000313" key="3">
    <source>
        <dbReference type="EnsemblPlants" id="PNT61085"/>
    </source>
</evidence>
<dbReference type="Proteomes" id="UP000008810">
    <property type="component" value="Chromosome 5"/>
</dbReference>
<gene>
    <name evidence="2" type="ORF">BRADI_5g10135v3</name>
</gene>
<reference evidence="2" key="2">
    <citation type="submission" date="2017-06" db="EMBL/GenBank/DDBJ databases">
        <title>WGS assembly of Brachypodium distachyon.</title>
        <authorList>
            <consortium name="The International Brachypodium Initiative"/>
            <person name="Lucas S."/>
            <person name="Harmon-Smith M."/>
            <person name="Lail K."/>
            <person name="Tice H."/>
            <person name="Grimwood J."/>
            <person name="Bruce D."/>
            <person name="Barry K."/>
            <person name="Shu S."/>
            <person name="Lindquist E."/>
            <person name="Wang M."/>
            <person name="Pitluck S."/>
            <person name="Vogel J.P."/>
            <person name="Garvin D.F."/>
            <person name="Mockler T.C."/>
            <person name="Schmutz J."/>
            <person name="Rokhsar D."/>
            <person name="Bevan M.W."/>
        </authorList>
    </citation>
    <scope>NUCLEOTIDE SEQUENCE</scope>
    <source>
        <strain evidence="2">Bd21</strain>
    </source>
</reference>
<sequence length="157" mass="17438">MKAPPVPGRHGNEIQCLAIDKARLALRPFMHPPFQSDGWQSCTSATKELKQPLGYAGFSGETAEPPAPRGRPWGHLPVTWNERRQPQGGENRAGSLPLYRRCWLRPPLAAPSAPPATPPRTSSMQPLAADIVLQQWPKLFRNRSIVQKFDCVSRGDK</sequence>
<feature type="region of interest" description="Disordered" evidence="1">
    <location>
        <begin position="54"/>
        <end position="94"/>
    </location>
</feature>
<dbReference type="AlphaFoldDB" id="A0A2K2CGD3"/>
<reference evidence="3" key="3">
    <citation type="submission" date="2018-08" db="UniProtKB">
        <authorList>
            <consortium name="EnsemblPlants"/>
        </authorList>
    </citation>
    <scope>IDENTIFICATION</scope>
    <source>
        <strain evidence="3">cv. Bd21</strain>
    </source>
</reference>
<reference evidence="2 3" key="1">
    <citation type="journal article" date="2010" name="Nature">
        <title>Genome sequencing and analysis of the model grass Brachypodium distachyon.</title>
        <authorList>
            <consortium name="International Brachypodium Initiative"/>
        </authorList>
    </citation>
    <scope>NUCLEOTIDE SEQUENCE [LARGE SCALE GENOMIC DNA]</scope>
    <source>
        <strain evidence="2 3">Bd21</strain>
    </source>
</reference>
<dbReference type="EnsemblPlants" id="PNT61085">
    <property type="protein sequence ID" value="PNT61085"/>
    <property type="gene ID" value="BRADI_5g10135v3"/>
</dbReference>
<dbReference type="Gramene" id="PNT61085">
    <property type="protein sequence ID" value="PNT61085"/>
    <property type="gene ID" value="BRADI_5g10135v3"/>
</dbReference>
<keyword evidence="4" id="KW-1185">Reference proteome</keyword>
<evidence type="ECO:0000313" key="2">
    <source>
        <dbReference type="EMBL" id="PNT61085.1"/>
    </source>
</evidence>
<dbReference type="EMBL" id="CM000884">
    <property type="protein sequence ID" value="PNT61085.1"/>
    <property type="molecule type" value="Genomic_DNA"/>
</dbReference>
<name>A0A2K2CGD3_BRADI</name>
<evidence type="ECO:0000256" key="1">
    <source>
        <dbReference type="SAM" id="MobiDB-lite"/>
    </source>
</evidence>
<protein>
    <submittedName>
        <fullName evidence="2 3">Uncharacterized protein</fullName>
    </submittedName>
</protein>
<organism evidence="2">
    <name type="scientific">Brachypodium distachyon</name>
    <name type="common">Purple false brome</name>
    <name type="synonym">Trachynia distachya</name>
    <dbReference type="NCBI Taxonomy" id="15368"/>
    <lineage>
        <taxon>Eukaryota</taxon>
        <taxon>Viridiplantae</taxon>
        <taxon>Streptophyta</taxon>
        <taxon>Embryophyta</taxon>
        <taxon>Tracheophyta</taxon>
        <taxon>Spermatophyta</taxon>
        <taxon>Magnoliopsida</taxon>
        <taxon>Liliopsida</taxon>
        <taxon>Poales</taxon>
        <taxon>Poaceae</taxon>
        <taxon>BOP clade</taxon>
        <taxon>Pooideae</taxon>
        <taxon>Stipodae</taxon>
        <taxon>Brachypodieae</taxon>
        <taxon>Brachypodium</taxon>
    </lineage>
</organism>
<accession>A0A2K2CGD3</accession>
<dbReference type="InParanoid" id="A0A2K2CGD3"/>
<proteinExistence type="predicted"/>
<evidence type="ECO:0000313" key="4">
    <source>
        <dbReference type="Proteomes" id="UP000008810"/>
    </source>
</evidence>